<dbReference type="Pfam" id="PF04972">
    <property type="entry name" value="BON"/>
    <property type="match status" value="1"/>
</dbReference>
<proteinExistence type="predicted"/>
<organism evidence="4 5">
    <name type="scientific">Autumnicola musiva</name>
    <dbReference type="NCBI Taxonomy" id="3075589"/>
    <lineage>
        <taxon>Bacteria</taxon>
        <taxon>Pseudomonadati</taxon>
        <taxon>Bacteroidota</taxon>
        <taxon>Flavobacteriia</taxon>
        <taxon>Flavobacteriales</taxon>
        <taxon>Flavobacteriaceae</taxon>
        <taxon>Autumnicola</taxon>
    </lineage>
</organism>
<dbReference type="Pfam" id="PF01476">
    <property type="entry name" value="LysM"/>
    <property type="match status" value="1"/>
</dbReference>
<dbReference type="SMART" id="SM00257">
    <property type="entry name" value="LysM"/>
    <property type="match status" value="1"/>
</dbReference>
<evidence type="ECO:0000259" key="2">
    <source>
        <dbReference type="PROSITE" id="PS50914"/>
    </source>
</evidence>
<gene>
    <name evidence="4" type="primary">lysM</name>
    <name evidence="4" type="ORF">RM539_07570</name>
</gene>
<dbReference type="CDD" id="cd00118">
    <property type="entry name" value="LysM"/>
    <property type="match status" value="1"/>
</dbReference>
<dbReference type="SUPFAM" id="SSF54106">
    <property type="entry name" value="LysM domain"/>
    <property type="match status" value="1"/>
</dbReference>
<accession>A0ABU3D4H5</accession>
<dbReference type="PANTHER" id="PTHR34700">
    <property type="entry name" value="POTASSIUM BINDING PROTEIN KBP"/>
    <property type="match status" value="1"/>
</dbReference>
<dbReference type="InterPro" id="IPR052196">
    <property type="entry name" value="Bact_Kbp"/>
</dbReference>
<reference evidence="4 5" key="1">
    <citation type="submission" date="2023-09" db="EMBL/GenBank/DDBJ databases">
        <authorList>
            <person name="Rey-Velasco X."/>
        </authorList>
    </citation>
    <scope>NUCLEOTIDE SEQUENCE [LARGE SCALE GENOMIC DNA]</scope>
    <source>
        <strain evidence="4 5">F117</strain>
    </source>
</reference>
<protein>
    <submittedName>
        <fullName evidence="4">Peptidoglycan-binding protein LysM</fullName>
    </submittedName>
</protein>
<evidence type="ECO:0000313" key="5">
    <source>
        <dbReference type="Proteomes" id="UP001262582"/>
    </source>
</evidence>
<feature type="domain" description="BON" evidence="2">
    <location>
        <begin position="35"/>
        <end position="106"/>
    </location>
</feature>
<evidence type="ECO:0000259" key="3">
    <source>
        <dbReference type="PROSITE" id="PS51782"/>
    </source>
</evidence>
<dbReference type="NCBIfam" id="NF008399">
    <property type="entry name" value="PRK11198.1"/>
    <property type="match status" value="1"/>
</dbReference>
<feature type="domain" description="LysM" evidence="3">
    <location>
        <begin position="112"/>
        <end position="161"/>
    </location>
</feature>
<dbReference type="InterPro" id="IPR018392">
    <property type="entry name" value="LysM"/>
</dbReference>
<dbReference type="InterPro" id="IPR007055">
    <property type="entry name" value="BON_dom"/>
</dbReference>
<dbReference type="EMBL" id="JAVRHK010000004">
    <property type="protein sequence ID" value="MDT0676438.1"/>
    <property type="molecule type" value="Genomic_DNA"/>
</dbReference>
<evidence type="ECO:0000256" key="1">
    <source>
        <dbReference type="SAM" id="MobiDB-lite"/>
    </source>
</evidence>
<comment type="caution">
    <text evidence="4">The sequence shown here is derived from an EMBL/GenBank/DDBJ whole genome shotgun (WGS) entry which is preliminary data.</text>
</comment>
<dbReference type="PANTHER" id="PTHR34700:SF8">
    <property type="entry name" value="POTASSIUM BINDING PROTEIN KBP"/>
    <property type="match status" value="1"/>
</dbReference>
<dbReference type="InterPro" id="IPR036779">
    <property type="entry name" value="LysM_dom_sf"/>
</dbReference>
<dbReference type="RefSeq" id="WP_311502782.1">
    <property type="nucleotide sequence ID" value="NZ_JAVRHK010000004.1"/>
</dbReference>
<keyword evidence="5" id="KW-1185">Reference proteome</keyword>
<name>A0ABU3D4H5_9FLAO</name>
<dbReference type="PROSITE" id="PS50914">
    <property type="entry name" value="BON"/>
    <property type="match status" value="1"/>
</dbReference>
<evidence type="ECO:0000313" key="4">
    <source>
        <dbReference type="EMBL" id="MDT0676438.1"/>
    </source>
</evidence>
<dbReference type="Gene3D" id="3.10.350.10">
    <property type="entry name" value="LysM domain"/>
    <property type="match status" value="1"/>
</dbReference>
<dbReference type="PROSITE" id="PS51782">
    <property type="entry name" value="LYSM"/>
    <property type="match status" value="1"/>
</dbReference>
<dbReference type="Proteomes" id="UP001262582">
    <property type="component" value="Unassembled WGS sequence"/>
</dbReference>
<feature type="region of interest" description="Disordered" evidence="1">
    <location>
        <begin position="21"/>
        <end position="41"/>
    </location>
</feature>
<sequence>MSVFSFIKESGEKLFGIEKAKAEESNEISDSREAEEQKEDKKAIERLKKRFDEAGLKVDNLEIEIEGDTVILSGNAKDQATREKLVLLIGNSEGIAKVDERLQMTKNEQESVFHTVERDDDLKKIAKDHYGDQEKYQFIVEANHPMLQDPAKIYPGQVLRIPVIENKETV</sequence>